<accession>D1YWZ2</accession>
<dbReference type="GO" id="GO:0016757">
    <property type="term" value="F:glycosyltransferase activity"/>
    <property type="evidence" value="ECO:0007669"/>
    <property type="project" value="InterPro"/>
</dbReference>
<dbReference type="KEGG" id="mpd:MCP_0892"/>
<sequence>MRVIFKQIKGNSGIDVWSNNLSAELVNFGVISSVKYYPLYDAFCPYLLHLTNIHDEPHTITHSNISCGFPFKNDNPLVVTEHHIMYDPMYSNYLSQRQKIYYQLIKKYEEKSLKVADIVTCVSKYTQQRLEKILGYTDSKVIYNGIDENLFSPRTVDKSHYNIDSNKKVLLFVGNLSKRKGSDLLPQIMKKLDDDYLLIATSGLRNYHADSYNNIRTLGKININDLVNIYNLCDIFIFPSRLEGFGLAIAEAMSCGKPVVTTNCSSMPELIIDGKGGFLCEKDNINDFSSNIKLIAEDDDLKNKMGLYNRRRILDKFTLERMAREYLKLYESI</sequence>
<dbReference type="InterPro" id="IPR001296">
    <property type="entry name" value="Glyco_trans_1"/>
</dbReference>
<dbReference type="GeneID" id="8680923"/>
<reference evidence="5" key="3">
    <citation type="journal article" date="2011" name="PLoS ONE">
        <title>Genome sequence of a mesophilic hydrogenotrophic methanogen Methanocella paludicola, the first cultivated representative of the order Methanocellales.</title>
        <authorList>
            <person name="Sakai S."/>
            <person name="Takaki Y."/>
            <person name="Shimamura S."/>
            <person name="Sekine M."/>
            <person name="Tajima T."/>
            <person name="Kosugi H."/>
            <person name="Ichikawa N."/>
            <person name="Tasumi E."/>
            <person name="Hiraki A.T."/>
            <person name="Shimizu A."/>
            <person name="Kato Y."/>
            <person name="Nishiko R."/>
            <person name="Mori K."/>
            <person name="Fujita N."/>
            <person name="Imachi H."/>
            <person name="Takai K."/>
        </authorList>
    </citation>
    <scope>NUCLEOTIDE SEQUENCE [LARGE SCALE GENOMIC DNA]</scope>
    <source>
        <strain evidence="5">DSM 17711 / JCM 13418 / NBRC 101707 / SANAE</strain>
    </source>
</reference>
<protein>
    <submittedName>
        <fullName evidence="4">Glycosyltransferase</fullName>
    </submittedName>
</protein>
<dbReference type="PANTHER" id="PTHR46401">
    <property type="entry name" value="GLYCOSYLTRANSFERASE WBBK-RELATED"/>
    <property type="match status" value="1"/>
</dbReference>
<gene>
    <name evidence="4" type="ordered locus">MCP_0892</name>
</gene>
<dbReference type="SUPFAM" id="SSF53756">
    <property type="entry name" value="UDP-Glycosyltransferase/glycogen phosphorylase"/>
    <property type="match status" value="1"/>
</dbReference>
<evidence type="ECO:0000313" key="4">
    <source>
        <dbReference type="EMBL" id="BAI60964.1"/>
    </source>
</evidence>
<organism evidence="4 5">
    <name type="scientific">Methanocella paludicola (strain DSM 17711 / JCM 13418 / NBRC 101707 / SANAE)</name>
    <dbReference type="NCBI Taxonomy" id="304371"/>
    <lineage>
        <taxon>Archaea</taxon>
        <taxon>Methanobacteriati</taxon>
        <taxon>Methanobacteriota</taxon>
        <taxon>Stenosarchaea group</taxon>
        <taxon>Methanomicrobia</taxon>
        <taxon>Methanocellales</taxon>
        <taxon>Methanocellaceae</taxon>
        <taxon>Methanocella</taxon>
    </lineage>
</organism>
<dbReference type="Gene3D" id="3.40.50.2000">
    <property type="entry name" value="Glycogen Phosphorylase B"/>
    <property type="match status" value="2"/>
</dbReference>
<evidence type="ECO:0000259" key="3">
    <source>
        <dbReference type="Pfam" id="PF13439"/>
    </source>
</evidence>
<evidence type="ECO:0000313" key="5">
    <source>
        <dbReference type="Proteomes" id="UP000001882"/>
    </source>
</evidence>
<proteinExistence type="predicted"/>
<evidence type="ECO:0000256" key="1">
    <source>
        <dbReference type="ARBA" id="ARBA00022679"/>
    </source>
</evidence>
<dbReference type="PANTHER" id="PTHR46401:SF2">
    <property type="entry name" value="GLYCOSYLTRANSFERASE WBBK-RELATED"/>
    <property type="match status" value="1"/>
</dbReference>
<feature type="domain" description="Glycosyl transferase family 1" evidence="2">
    <location>
        <begin position="157"/>
        <end position="311"/>
    </location>
</feature>
<dbReference type="Pfam" id="PF00534">
    <property type="entry name" value="Glycos_transf_1"/>
    <property type="match status" value="1"/>
</dbReference>
<dbReference type="InterPro" id="IPR028098">
    <property type="entry name" value="Glyco_trans_4-like_N"/>
</dbReference>
<keyword evidence="1" id="KW-0808">Transferase</keyword>
<dbReference type="STRING" id="304371.MCP_0892"/>
<name>D1YWZ2_METPS</name>
<dbReference type="EMBL" id="AP011532">
    <property type="protein sequence ID" value="BAI60964.1"/>
    <property type="molecule type" value="Genomic_DNA"/>
</dbReference>
<dbReference type="CDD" id="cd03801">
    <property type="entry name" value="GT4_PimA-like"/>
    <property type="match status" value="1"/>
</dbReference>
<reference evidence="4 5" key="2">
    <citation type="journal article" date="2008" name="Int. J. Syst. Evol. Microbiol.">
        <title>Methanocella paludicola gen. nov., sp. nov., a methane-producing archaeon, the first isolate of the lineage 'Rice Cluster I', and proposal of the new archaeal order Methanocellales ord. nov.</title>
        <authorList>
            <person name="Sakai S."/>
            <person name="Imachi H."/>
            <person name="Hanada S."/>
            <person name="Ohashi A."/>
            <person name="Harada H."/>
            <person name="Kamagata Y."/>
        </authorList>
    </citation>
    <scope>NUCLEOTIDE SEQUENCE [LARGE SCALE GENOMIC DNA]</scope>
    <source>
        <strain evidence="5">DSM 17711 / JCM 13418 / NBRC 101707 / SANAE</strain>
    </source>
</reference>
<feature type="domain" description="Glycosyltransferase subfamily 4-like N-terminal" evidence="3">
    <location>
        <begin position="56"/>
        <end position="148"/>
    </location>
</feature>
<dbReference type="CAZy" id="GT4">
    <property type="family name" value="Glycosyltransferase Family 4"/>
</dbReference>
<keyword evidence="5" id="KW-1185">Reference proteome</keyword>
<evidence type="ECO:0000259" key="2">
    <source>
        <dbReference type="Pfam" id="PF00534"/>
    </source>
</evidence>
<dbReference type="InParanoid" id="D1YWZ2"/>
<dbReference type="AlphaFoldDB" id="D1YWZ2"/>
<dbReference type="Pfam" id="PF13439">
    <property type="entry name" value="Glyco_transf_4"/>
    <property type="match status" value="1"/>
</dbReference>
<dbReference type="RefSeq" id="WP_012899643.1">
    <property type="nucleotide sequence ID" value="NC_013665.1"/>
</dbReference>
<dbReference type="eggNOG" id="arCOG01403">
    <property type="taxonomic scope" value="Archaea"/>
</dbReference>
<reference evidence="4 5" key="1">
    <citation type="journal article" date="2007" name="Appl. Environ. Microbiol.">
        <title>Isolation of key methanogens for global methane emission from rice paddy fields: a novel isolate affiliated with the clone cluster rice cluster I.</title>
        <authorList>
            <person name="Sakai S."/>
            <person name="Imachi H."/>
            <person name="Sekiguchi Y."/>
            <person name="Ohashi A."/>
            <person name="Harada H."/>
            <person name="Kamagata Y."/>
        </authorList>
    </citation>
    <scope>NUCLEOTIDE SEQUENCE [LARGE SCALE GENOMIC DNA]</scope>
    <source>
        <strain evidence="5">DSM 17711 / JCM 13418 / NBRC 101707 / SANAE</strain>
    </source>
</reference>
<dbReference type="OrthoDB" id="132546at2157"/>
<dbReference type="Proteomes" id="UP000001882">
    <property type="component" value="Chromosome"/>
</dbReference>